<dbReference type="SUPFAM" id="SSF48403">
    <property type="entry name" value="Ankyrin repeat"/>
    <property type="match status" value="1"/>
</dbReference>
<dbReference type="Gene3D" id="1.25.40.20">
    <property type="entry name" value="Ankyrin repeat-containing domain"/>
    <property type="match status" value="1"/>
</dbReference>
<comment type="caution">
    <text evidence="1">The sequence shown here is derived from an EMBL/GenBank/DDBJ whole genome shotgun (WGS) entry which is preliminary data.</text>
</comment>
<dbReference type="EMBL" id="JAQQWL010000006">
    <property type="protein sequence ID" value="KAK8068875.1"/>
    <property type="molecule type" value="Genomic_DNA"/>
</dbReference>
<keyword evidence="2" id="KW-1185">Reference proteome</keyword>
<sequence length="629" mass="69932">MGKLARLLASGKTSPLAVNDRNQTLMHLAFCAHADDFTDNYSILMGVVQTLILHGVLPISYDIWGGAPGLYASTRESTSQNQTLVKYQPQIAGLEILAILAEADGGAMPMTISSELILAPCQYQSYHHEEPAQSPSLAEAYGCGPLSMAVLAKDTQLAQSLLEKYPTSIKEVNSFGQTPLHIAASQNGLPDFPFLLKAAKAANLLQQRDSTRQTALFAALFLTKKYCRGPGQALECTQCSCSDALIMLLAAGAAVCDAGMIQLYYGFRSPSLQLSLREWKLIVGQLKAQRQNLKELALCNTWAVEEYLGILQSAQVLDLHASAVYNSLRKHCIDVPMDSVPSDFTNACPPYAPYEGKTVYDYIPSHDVSMCELSFQLGFQDIDFDVQGGCLKMLYLFPRPPSYGIQELIPATTSVLPASLVDSCRCACSTEGCTPFLFMLKAQYDERRPNESPDMDSITDIDFISIFDGLPMEITRSFFLAAMRFTAFVTPELTHTCCDAYEIFKLWRPYETKDQDEIDEIQQEESGLIDVLHNMVSEFKDMLAHISGDSAQSQFQACWKDYWTNHVPKILQELEDNHITEAELQEAERIGVVWESESRDTSEDTIGNPHDPESLDYWYYELNLIAGDI</sequence>
<name>A0ABR1VCE6_9PEZI</name>
<dbReference type="Proteomes" id="UP001480595">
    <property type="component" value="Unassembled WGS sequence"/>
</dbReference>
<gene>
    <name evidence="1" type="ORF">PG994_005491</name>
</gene>
<protein>
    <recommendedName>
        <fullName evidence="3">Ankyrin repeat protein</fullName>
    </recommendedName>
</protein>
<dbReference type="RefSeq" id="XP_066716169.1">
    <property type="nucleotide sequence ID" value="XM_066856900.1"/>
</dbReference>
<evidence type="ECO:0008006" key="3">
    <source>
        <dbReference type="Google" id="ProtNLM"/>
    </source>
</evidence>
<accession>A0ABR1VCE6</accession>
<dbReference type="GeneID" id="92089963"/>
<dbReference type="InterPro" id="IPR036770">
    <property type="entry name" value="Ankyrin_rpt-contain_sf"/>
</dbReference>
<evidence type="ECO:0000313" key="1">
    <source>
        <dbReference type="EMBL" id="KAK8068875.1"/>
    </source>
</evidence>
<organism evidence="1 2">
    <name type="scientific">Apiospora phragmitis</name>
    <dbReference type="NCBI Taxonomy" id="2905665"/>
    <lineage>
        <taxon>Eukaryota</taxon>
        <taxon>Fungi</taxon>
        <taxon>Dikarya</taxon>
        <taxon>Ascomycota</taxon>
        <taxon>Pezizomycotina</taxon>
        <taxon>Sordariomycetes</taxon>
        <taxon>Xylariomycetidae</taxon>
        <taxon>Amphisphaeriales</taxon>
        <taxon>Apiosporaceae</taxon>
        <taxon>Apiospora</taxon>
    </lineage>
</organism>
<reference evidence="1 2" key="1">
    <citation type="submission" date="2023-01" db="EMBL/GenBank/DDBJ databases">
        <title>Analysis of 21 Apiospora genomes using comparative genomics revels a genus with tremendous synthesis potential of carbohydrate active enzymes and secondary metabolites.</title>
        <authorList>
            <person name="Sorensen T."/>
        </authorList>
    </citation>
    <scope>NUCLEOTIDE SEQUENCE [LARGE SCALE GENOMIC DNA]</scope>
    <source>
        <strain evidence="1 2">CBS 135458</strain>
    </source>
</reference>
<evidence type="ECO:0000313" key="2">
    <source>
        <dbReference type="Proteomes" id="UP001480595"/>
    </source>
</evidence>
<proteinExistence type="predicted"/>